<sequence length="109" mass="12044">MKSAQLPDLAPPRPFAVIEWVYACQIILIARATNELRQHCDRTAVTLRALSRLYDMVAPTVTVARVHCAQLAMSFPGGPYASVTAKIEDPCMQFTAAHAIQCLYELDPL</sequence>
<gene>
    <name evidence="1" type="ORF">FIBSPDRAFT_970346</name>
</gene>
<keyword evidence="2" id="KW-1185">Reference proteome</keyword>
<reference evidence="1 2" key="1">
    <citation type="journal article" date="2016" name="Mol. Biol. Evol.">
        <title>Comparative Genomics of Early-Diverging Mushroom-Forming Fungi Provides Insights into the Origins of Lignocellulose Decay Capabilities.</title>
        <authorList>
            <person name="Nagy L.G."/>
            <person name="Riley R."/>
            <person name="Tritt A."/>
            <person name="Adam C."/>
            <person name="Daum C."/>
            <person name="Floudas D."/>
            <person name="Sun H."/>
            <person name="Yadav J.S."/>
            <person name="Pangilinan J."/>
            <person name="Larsson K.H."/>
            <person name="Matsuura K."/>
            <person name="Barry K."/>
            <person name="Labutti K."/>
            <person name="Kuo R."/>
            <person name="Ohm R.A."/>
            <person name="Bhattacharya S.S."/>
            <person name="Shirouzu T."/>
            <person name="Yoshinaga Y."/>
            <person name="Martin F.M."/>
            <person name="Grigoriev I.V."/>
            <person name="Hibbett D.S."/>
        </authorList>
    </citation>
    <scope>NUCLEOTIDE SEQUENCE [LARGE SCALE GENOMIC DNA]</scope>
    <source>
        <strain evidence="1 2">CBS 109695</strain>
    </source>
</reference>
<protein>
    <submittedName>
        <fullName evidence="1">Uncharacterized protein</fullName>
    </submittedName>
</protein>
<dbReference type="AlphaFoldDB" id="A0A167SRE6"/>
<proteinExistence type="predicted"/>
<organism evidence="1 2">
    <name type="scientific">Athelia psychrophila</name>
    <dbReference type="NCBI Taxonomy" id="1759441"/>
    <lineage>
        <taxon>Eukaryota</taxon>
        <taxon>Fungi</taxon>
        <taxon>Dikarya</taxon>
        <taxon>Basidiomycota</taxon>
        <taxon>Agaricomycotina</taxon>
        <taxon>Agaricomycetes</taxon>
        <taxon>Agaricomycetidae</taxon>
        <taxon>Atheliales</taxon>
        <taxon>Atheliaceae</taxon>
        <taxon>Athelia</taxon>
    </lineage>
</organism>
<name>A0A167SRE6_9AGAM</name>
<dbReference type="EMBL" id="KV418886">
    <property type="protein sequence ID" value="KZP02168.1"/>
    <property type="molecule type" value="Genomic_DNA"/>
</dbReference>
<evidence type="ECO:0000313" key="2">
    <source>
        <dbReference type="Proteomes" id="UP000076532"/>
    </source>
</evidence>
<dbReference type="Proteomes" id="UP000076532">
    <property type="component" value="Unassembled WGS sequence"/>
</dbReference>
<accession>A0A167SRE6</accession>
<evidence type="ECO:0000313" key="1">
    <source>
        <dbReference type="EMBL" id="KZP02168.1"/>
    </source>
</evidence>